<evidence type="ECO:0000256" key="1">
    <source>
        <dbReference type="ARBA" id="ARBA00004120"/>
    </source>
</evidence>
<feature type="compositionally biased region" description="Basic and acidic residues" evidence="11">
    <location>
        <begin position="72"/>
        <end position="81"/>
    </location>
</feature>
<keyword evidence="10" id="KW-0175">Coiled coil</keyword>
<evidence type="ECO:0000256" key="7">
    <source>
        <dbReference type="ARBA" id="ARBA00023136"/>
    </source>
</evidence>
<keyword evidence="6 12" id="KW-1133">Transmembrane helix</keyword>
<dbReference type="OMA" id="KDGQVWS"/>
<dbReference type="Proteomes" id="UP001652741">
    <property type="component" value="Chromosome ssa12"/>
</dbReference>
<keyword evidence="13" id="KW-1185">Reference proteome</keyword>
<dbReference type="KEGG" id="sasa:106565206"/>
<dbReference type="RefSeq" id="XP_013987543.1">
    <property type="nucleotide sequence ID" value="XM_014132068.2"/>
</dbReference>
<proteinExistence type="predicted"/>
<protein>
    <submittedName>
        <fullName evidence="14">Ellis-van Creveld syndrome protein</fullName>
    </submittedName>
</protein>
<feature type="region of interest" description="Disordered" evidence="11">
    <location>
        <begin position="132"/>
        <end position="174"/>
    </location>
</feature>
<dbReference type="GO" id="GO:0060170">
    <property type="term" value="C:ciliary membrane"/>
    <property type="evidence" value="ECO:0007669"/>
    <property type="project" value="TreeGrafter"/>
</dbReference>
<name>A0A1S3L9A0_SALSA</name>
<dbReference type="PANTHER" id="PTHR16795:SF13">
    <property type="entry name" value="EVC COMPLEX MEMBER EVC"/>
    <property type="match status" value="1"/>
</dbReference>
<keyword evidence="4" id="KW-0963">Cytoplasm</keyword>
<keyword evidence="3" id="KW-1003">Cell membrane</keyword>
<keyword evidence="7 12" id="KW-0472">Membrane</keyword>
<evidence type="ECO:0000256" key="5">
    <source>
        <dbReference type="ARBA" id="ARBA00022692"/>
    </source>
</evidence>
<feature type="compositionally biased region" description="Low complexity" evidence="11">
    <location>
        <begin position="154"/>
        <end position="174"/>
    </location>
</feature>
<feature type="coiled-coil region" evidence="10">
    <location>
        <begin position="871"/>
        <end position="898"/>
    </location>
</feature>
<feature type="compositionally biased region" description="Polar residues" evidence="11">
    <location>
        <begin position="82"/>
        <end position="97"/>
    </location>
</feature>
<feature type="region of interest" description="Disordered" evidence="11">
    <location>
        <begin position="755"/>
        <end position="774"/>
    </location>
</feature>
<dbReference type="Bgee" id="ENSSSAG00000041722">
    <property type="expression patterns" value="Expressed in notochord and 11 other cell types or tissues"/>
</dbReference>
<dbReference type="AlphaFoldDB" id="A0A1S3L9A0"/>
<dbReference type="PaxDb" id="8030-ENSSSAP00000034566"/>
<feature type="region of interest" description="Disordered" evidence="11">
    <location>
        <begin position="72"/>
        <end position="109"/>
    </location>
</feature>
<accession>A0A1S3L9A0</accession>
<keyword evidence="8" id="KW-0206">Cytoskeleton</keyword>
<evidence type="ECO:0000313" key="14">
    <source>
        <dbReference type="RefSeq" id="XP_013987543.1"/>
    </source>
</evidence>
<dbReference type="CTD" id="2121"/>
<evidence type="ECO:0000256" key="11">
    <source>
        <dbReference type="SAM" id="MobiDB-lite"/>
    </source>
</evidence>
<evidence type="ECO:0000256" key="6">
    <source>
        <dbReference type="ARBA" id="ARBA00022989"/>
    </source>
</evidence>
<organism evidence="13 14">
    <name type="scientific">Salmo salar</name>
    <name type="common">Atlantic salmon</name>
    <dbReference type="NCBI Taxonomy" id="8030"/>
    <lineage>
        <taxon>Eukaryota</taxon>
        <taxon>Metazoa</taxon>
        <taxon>Chordata</taxon>
        <taxon>Craniata</taxon>
        <taxon>Vertebrata</taxon>
        <taxon>Euteleostomi</taxon>
        <taxon>Actinopterygii</taxon>
        <taxon>Neopterygii</taxon>
        <taxon>Teleostei</taxon>
        <taxon>Protacanthopterygii</taxon>
        <taxon>Salmoniformes</taxon>
        <taxon>Salmonidae</taxon>
        <taxon>Salmoninae</taxon>
        <taxon>Salmo</taxon>
    </lineage>
</organism>
<evidence type="ECO:0000256" key="8">
    <source>
        <dbReference type="ARBA" id="ARBA00023212"/>
    </source>
</evidence>
<reference evidence="14" key="1">
    <citation type="submission" date="2025-08" db="UniProtKB">
        <authorList>
            <consortium name="RefSeq"/>
        </authorList>
    </citation>
    <scope>IDENTIFICATION</scope>
</reference>
<dbReference type="GO" id="GO:0007224">
    <property type="term" value="P:smoothened signaling pathway"/>
    <property type="evidence" value="ECO:0007669"/>
    <property type="project" value="InterPro"/>
</dbReference>
<gene>
    <name evidence="14" type="primary">evc</name>
</gene>
<evidence type="ECO:0000256" key="2">
    <source>
        <dbReference type="ARBA" id="ARBA00004162"/>
    </source>
</evidence>
<evidence type="ECO:0000256" key="10">
    <source>
        <dbReference type="SAM" id="Coils"/>
    </source>
</evidence>
<dbReference type="OrthoDB" id="8910527at2759"/>
<evidence type="ECO:0000256" key="3">
    <source>
        <dbReference type="ARBA" id="ARBA00022475"/>
    </source>
</evidence>
<keyword evidence="5 12" id="KW-0812">Transmembrane</keyword>
<dbReference type="STRING" id="8030.ENSSSAP00000034566"/>
<feature type="transmembrane region" description="Helical" evidence="12">
    <location>
        <begin position="26"/>
        <end position="52"/>
    </location>
</feature>
<dbReference type="PANTHER" id="PTHR16795">
    <property type="entry name" value="LIMBIN/ELLIS-VAN CREVELD PROTEIN"/>
    <property type="match status" value="1"/>
</dbReference>
<dbReference type="InterPro" id="IPR026501">
    <property type="entry name" value="Limbin/EVC"/>
</dbReference>
<sequence length="956" mass="108495">MNDHDTIRHPDCSNDVLVHFAESLHIFTGLLTVATICGFFSGIIAAAVLYVFCLKPMLLTRQGYDARRLFEGDDQDRDNNHSDCVSNSKKGVQSATTNEKEKKQPPVNSDVAAFASRAKVVYPINQKYRPLADGASNPSLHEHSKLPVLPNGESSSGCSGDSLSQDQDNDDSSQFISSSLVPKSLQNESFTRVALYPHTLSQTGFEGRISLYCLALQDVQIHCSQVLEEKCVLFLQILRIILSGRFPKDKKDSDFFTNVLLLQEKELGLLKKELSVSLFSCERNKDLGSDPCTLEEIERTQKDLLQHALQMTKGFSKQVEAFCQSLLGRSSVLPRDEAQDVIHTLIQCLLLVENQLTETQAADMKRTQEKLLWWEELRGVLQAKPALLQQEVSLRQDLVARGLEQLTSDGHLTFATMEKTLAELQTALTEGLQHCSEECRIKTKEIVYEKCKKIDSKKNKLLRTHAKERSRVLDSAQTHSDLQEFVKVYQELLLKQRKQSSDLELQQDGRVAEAVCDLWRRHHATWSKKLGELAKDIFLSALPAQPQLSTNQGQRLWLDLDGDLVALLQQAESNTKRQLEGVQAQLEKDGQVWCEEAALVLACLRHLGEQQLKILRGMVVRQSYVLNSHVGMLIEKKQHLLLVAVQRHFVARHFCLRVLKEMRLSKLKVLSQSDFRALLALEDHTQTTVRPTLPKAQHQESSASVAERHLGPETLLIGHSFQQEFLSELETGAELLQANAQQLVGHALSQSLWQQMDQAPPARPQPDHGRKSQLTEVVSESVYVTRDSLSALVTSYYSQIQDITKGLQQQHPNKAREECERRESSSQMNKAMLKELANWGRKPMSTEFHQRVELQKKRMLEQYDLEQEVACETLRRRKLAQEQTMERIKAQLQEAEEAFIAKLAALARIPLPGKELNTEDDFIGEEESPTLNPSLWKRRERREHETLLTNPTLLFS</sequence>
<evidence type="ECO:0000313" key="13">
    <source>
        <dbReference type="Proteomes" id="UP001652741"/>
    </source>
</evidence>
<evidence type="ECO:0000256" key="9">
    <source>
        <dbReference type="ARBA" id="ARBA00023273"/>
    </source>
</evidence>
<dbReference type="GO" id="GO:0098797">
    <property type="term" value="C:plasma membrane protein complex"/>
    <property type="evidence" value="ECO:0007669"/>
    <property type="project" value="TreeGrafter"/>
</dbReference>
<evidence type="ECO:0000256" key="12">
    <source>
        <dbReference type="SAM" id="Phobius"/>
    </source>
</evidence>
<evidence type="ECO:0000256" key="4">
    <source>
        <dbReference type="ARBA" id="ARBA00022490"/>
    </source>
</evidence>
<comment type="subcellular location">
    <subcellularLocation>
        <location evidence="2">Cell membrane</location>
        <topology evidence="2">Single-pass membrane protein</topology>
    </subcellularLocation>
    <subcellularLocation>
        <location evidence="1">Cytoplasm</location>
        <location evidence="1">Cytoskeleton</location>
        <location evidence="1">Cilium basal body</location>
    </subcellularLocation>
</comment>
<keyword evidence="9" id="KW-0966">Cell projection</keyword>